<feature type="domain" description="ABC-type transport auxiliary lipoprotein component" evidence="1">
    <location>
        <begin position="26"/>
        <end position="180"/>
    </location>
</feature>
<sequence length="186" mass="20022">MLRLTPLLFLVLAACGGNEARFLVDSAAPATVGQIGVRLGTLEVRDVSLPAYAEESQILIEDDTGALQPIKNAVWADDPVRSMTLSLADTIDRQSNATAAAEPWPLESDPHAAVHVRVSEMVARADGNFHLTGQFAISSYDRIVRERIERFDITVPLADTSPGRIADATGAATNRLAVEIMQSLSR</sequence>
<keyword evidence="3" id="KW-1185">Reference proteome</keyword>
<accession>A0ABS6SZW6</accession>
<reference evidence="2 3" key="1">
    <citation type="submission" date="2021-05" db="EMBL/GenBank/DDBJ databases">
        <title>Culturable bacteria isolated from Daya Bay.</title>
        <authorList>
            <person name="Zheng W."/>
            <person name="Yu S."/>
            <person name="Huang Y."/>
        </authorList>
    </citation>
    <scope>NUCLEOTIDE SEQUENCE [LARGE SCALE GENOMIC DNA]</scope>
    <source>
        <strain evidence="2 3">DP4N28-5</strain>
    </source>
</reference>
<dbReference type="EMBL" id="JAHUZE010000001">
    <property type="protein sequence ID" value="MBV7377672.1"/>
    <property type="molecule type" value="Genomic_DNA"/>
</dbReference>
<evidence type="ECO:0000313" key="3">
    <source>
        <dbReference type="Proteomes" id="UP000756530"/>
    </source>
</evidence>
<dbReference type="RefSeq" id="WP_218390547.1">
    <property type="nucleotide sequence ID" value="NZ_JAHUZE010000001.1"/>
</dbReference>
<evidence type="ECO:0000313" key="2">
    <source>
        <dbReference type="EMBL" id="MBV7377672.1"/>
    </source>
</evidence>
<dbReference type="Proteomes" id="UP000756530">
    <property type="component" value="Unassembled WGS sequence"/>
</dbReference>
<evidence type="ECO:0000259" key="1">
    <source>
        <dbReference type="Pfam" id="PF03886"/>
    </source>
</evidence>
<organism evidence="2 3">
    <name type="scientific">Maritimibacter dapengensis</name>
    <dbReference type="NCBI Taxonomy" id="2836868"/>
    <lineage>
        <taxon>Bacteria</taxon>
        <taxon>Pseudomonadati</taxon>
        <taxon>Pseudomonadota</taxon>
        <taxon>Alphaproteobacteria</taxon>
        <taxon>Rhodobacterales</taxon>
        <taxon>Roseobacteraceae</taxon>
        <taxon>Maritimibacter</taxon>
    </lineage>
</organism>
<comment type="caution">
    <text evidence="2">The sequence shown here is derived from an EMBL/GenBank/DDBJ whole genome shotgun (WGS) entry which is preliminary data.</text>
</comment>
<dbReference type="PROSITE" id="PS51257">
    <property type="entry name" value="PROKAR_LIPOPROTEIN"/>
    <property type="match status" value="1"/>
</dbReference>
<dbReference type="InterPro" id="IPR005586">
    <property type="entry name" value="ABC_trans_aux"/>
</dbReference>
<proteinExistence type="predicted"/>
<gene>
    <name evidence="2" type="ORF">KJP28_01960</name>
</gene>
<name>A0ABS6SZW6_9RHOB</name>
<protein>
    <submittedName>
        <fullName evidence="2">PqiC family protein</fullName>
    </submittedName>
</protein>
<dbReference type="Pfam" id="PF03886">
    <property type="entry name" value="ABC_trans_aux"/>
    <property type="match status" value="1"/>
</dbReference>